<dbReference type="OrthoDB" id="3294381at2"/>
<gene>
    <name evidence="2" type="ORF">SAMN05421748_106223</name>
</gene>
<feature type="transmembrane region" description="Helical" evidence="1">
    <location>
        <begin position="178"/>
        <end position="201"/>
    </location>
</feature>
<keyword evidence="1" id="KW-0472">Membrane</keyword>
<evidence type="ECO:0000313" key="2">
    <source>
        <dbReference type="EMBL" id="SNY41922.1"/>
    </source>
</evidence>
<organism evidence="2 3">
    <name type="scientific">Paractinoplanes atraurantiacus</name>
    <dbReference type="NCBI Taxonomy" id="1036182"/>
    <lineage>
        <taxon>Bacteria</taxon>
        <taxon>Bacillati</taxon>
        <taxon>Actinomycetota</taxon>
        <taxon>Actinomycetes</taxon>
        <taxon>Micromonosporales</taxon>
        <taxon>Micromonosporaceae</taxon>
        <taxon>Paractinoplanes</taxon>
    </lineage>
</organism>
<dbReference type="RefSeq" id="WP_097321031.1">
    <property type="nucleotide sequence ID" value="NZ_OBDY01000006.1"/>
</dbReference>
<keyword evidence="3" id="KW-1185">Reference proteome</keyword>
<dbReference type="AlphaFoldDB" id="A0A285I1S7"/>
<dbReference type="EMBL" id="OBDY01000006">
    <property type="protein sequence ID" value="SNY41922.1"/>
    <property type="molecule type" value="Genomic_DNA"/>
</dbReference>
<name>A0A285I1S7_9ACTN</name>
<accession>A0A285I1S7</accession>
<keyword evidence="1" id="KW-0812">Transmembrane</keyword>
<dbReference type="Proteomes" id="UP000219612">
    <property type="component" value="Unassembled WGS sequence"/>
</dbReference>
<sequence length="236" mass="24908">MTQGGGLQPADFETADYRSVLRRLTTLDDEAATMRAEAAHWHEERVAAAEEAIRAADEAVLSTSHEVAQAQRALEAADARAAGLWSEYVHKVGPVAERYGRTVPTAAIPRQRSDRDADDYFDEVANKVKYTAPARPITSGVKLLFGVFGFLGGVIGVILHQVLRDNGGSATGTWKDALPVVALLVLLACPVLAVVAAKRVADRRGAALDTSTVVTVLITGLVTAGILLTAVRAAAA</sequence>
<evidence type="ECO:0000313" key="3">
    <source>
        <dbReference type="Proteomes" id="UP000219612"/>
    </source>
</evidence>
<keyword evidence="1" id="KW-1133">Transmembrane helix</keyword>
<protein>
    <submittedName>
        <fullName evidence="2">Uncharacterized protein</fullName>
    </submittedName>
</protein>
<feature type="transmembrane region" description="Helical" evidence="1">
    <location>
        <begin position="213"/>
        <end position="235"/>
    </location>
</feature>
<proteinExistence type="predicted"/>
<reference evidence="2 3" key="1">
    <citation type="submission" date="2017-09" db="EMBL/GenBank/DDBJ databases">
        <authorList>
            <person name="Ehlers B."/>
            <person name="Leendertz F.H."/>
        </authorList>
    </citation>
    <scope>NUCLEOTIDE SEQUENCE [LARGE SCALE GENOMIC DNA]</scope>
    <source>
        <strain evidence="2 3">CGMCC 4.6857</strain>
    </source>
</reference>
<feature type="transmembrane region" description="Helical" evidence="1">
    <location>
        <begin position="143"/>
        <end position="163"/>
    </location>
</feature>
<evidence type="ECO:0000256" key="1">
    <source>
        <dbReference type="SAM" id="Phobius"/>
    </source>
</evidence>